<dbReference type="GO" id="GO:0042802">
    <property type="term" value="F:identical protein binding"/>
    <property type="evidence" value="ECO:0007669"/>
    <property type="project" value="TreeGrafter"/>
</dbReference>
<dbReference type="InterPro" id="IPR018321">
    <property type="entry name" value="Glucosamine6P_isomerase_CS"/>
</dbReference>
<gene>
    <name evidence="4 6" type="primary">nagB</name>
    <name evidence="6" type="ORF">COS99_01560</name>
</gene>
<evidence type="ECO:0000256" key="1">
    <source>
        <dbReference type="ARBA" id="ARBA00000644"/>
    </source>
</evidence>
<comment type="pathway">
    <text evidence="4">Amino-sugar metabolism; N-acetylneuraminate degradation; D-fructose 6-phosphate from N-acetylneuraminate: step 5/5.</text>
</comment>
<feature type="active site" description="For ring-opening step" evidence="4">
    <location>
        <position position="147"/>
    </location>
</feature>
<dbReference type="Proteomes" id="UP000230052">
    <property type="component" value="Unassembled WGS sequence"/>
</dbReference>
<dbReference type="Gene3D" id="3.40.50.1360">
    <property type="match status" value="1"/>
</dbReference>
<dbReference type="CDD" id="cd01399">
    <property type="entry name" value="GlcN6P_deaminase"/>
    <property type="match status" value="1"/>
</dbReference>
<proteinExistence type="inferred from homology"/>
<comment type="similarity">
    <text evidence="4">Belongs to the glucosamine/galactosamine-6-phosphate isomerase family. NagB subfamily.</text>
</comment>
<dbReference type="InterPro" id="IPR037171">
    <property type="entry name" value="NagB/RpiA_transferase-like"/>
</dbReference>
<reference evidence="6 7" key="1">
    <citation type="submission" date="2017-09" db="EMBL/GenBank/DDBJ databases">
        <title>Depth-based differentiation of microbial function through sediment-hosted aquifers and enrichment of novel symbionts in the deep terrestrial subsurface.</title>
        <authorList>
            <person name="Probst A.J."/>
            <person name="Ladd B."/>
            <person name="Jarett J.K."/>
            <person name="Geller-Mcgrath D.E."/>
            <person name="Sieber C.M."/>
            <person name="Emerson J.B."/>
            <person name="Anantharaman K."/>
            <person name="Thomas B.C."/>
            <person name="Malmstrom R."/>
            <person name="Stieglmeier M."/>
            <person name="Klingl A."/>
            <person name="Woyke T."/>
            <person name="Ryan C.M."/>
            <person name="Banfield J.F."/>
        </authorList>
    </citation>
    <scope>NUCLEOTIDE SEQUENCE [LARGE SCALE GENOMIC DNA]</scope>
    <source>
        <strain evidence="6">CG07_land_8_20_14_0_80_42_15</strain>
    </source>
</reference>
<dbReference type="PROSITE" id="PS01161">
    <property type="entry name" value="GLC_GALNAC_ISOMERASE"/>
    <property type="match status" value="1"/>
</dbReference>
<dbReference type="FunFam" id="3.40.50.1360:FF:000003">
    <property type="entry name" value="Glucosamine-6-phosphate deaminase"/>
    <property type="match status" value="1"/>
</dbReference>
<keyword evidence="2 4" id="KW-0378">Hydrolase</keyword>
<accession>A0A2J0L6L5</accession>
<dbReference type="GO" id="GO:0005737">
    <property type="term" value="C:cytoplasm"/>
    <property type="evidence" value="ECO:0007669"/>
    <property type="project" value="TreeGrafter"/>
</dbReference>
<evidence type="ECO:0000313" key="6">
    <source>
        <dbReference type="EMBL" id="PIU42177.1"/>
    </source>
</evidence>
<dbReference type="PANTHER" id="PTHR11280:SF5">
    <property type="entry name" value="GLUCOSAMINE-6-PHOSPHATE ISOMERASE"/>
    <property type="match status" value="1"/>
</dbReference>
<dbReference type="GO" id="GO:0019262">
    <property type="term" value="P:N-acetylneuraminate catabolic process"/>
    <property type="evidence" value="ECO:0007669"/>
    <property type="project" value="UniProtKB-UniRule"/>
</dbReference>
<dbReference type="EC" id="3.5.99.6" evidence="4"/>
<sequence length="258" mass="28326">MKTAVKTKNSNVKVIIRATSEEMSKEAARIFADRIRKKPNIVLGLATGGTPVKMYKELIRMHKEEGLDFSKVITYNLDEYLGISSDHDQSYRYFMNDNLFNHINIKKENTHVLNGKAKDAAKECKAYEDAIKKAGGIDIQLLGIGGNGHIAFNEPGSPKASRTRVVDLTEKTIQDNARFFASASDVPRQALTTGNGTIMEAKEILLIADKASKADAIAKSLEGPITEKVPASLLREHKNVTFVIDKDAASNLKGDYSG</sequence>
<dbReference type="GO" id="GO:0004342">
    <property type="term" value="F:glucosamine-6-phosphate deaminase activity"/>
    <property type="evidence" value="ECO:0007669"/>
    <property type="project" value="UniProtKB-UniRule"/>
</dbReference>
<keyword evidence="3 4" id="KW-0119">Carbohydrate metabolism</keyword>
<evidence type="ECO:0000256" key="3">
    <source>
        <dbReference type="ARBA" id="ARBA00023277"/>
    </source>
</evidence>
<dbReference type="PANTHER" id="PTHR11280">
    <property type="entry name" value="GLUCOSAMINE-6-PHOSPHATE ISOMERASE"/>
    <property type="match status" value="1"/>
</dbReference>
<comment type="function">
    <text evidence="4">Catalyzes the reversible isomerization-deamination of glucosamine 6-phosphate (GlcN6P) to form fructose 6-phosphate (Fru6P) and ammonium ion.</text>
</comment>
<evidence type="ECO:0000256" key="4">
    <source>
        <dbReference type="HAMAP-Rule" id="MF_01241"/>
    </source>
</evidence>
<dbReference type="GO" id="GO:0005975">
    <property type="term" value="P:carbohydrate metabolic process"/>
    <property type="evidence" value="ECO:0007669"/>
    <property type="project" value="InterPro"/>
</dbReference>
<evidence type="ECO:0000259" key="5">
    <source>
        <dbReference type="Pfam" id="PF01182"/>
    </source>
</evidence>
<organism evidence="6 7">
    <name type="scientific">Candidatus Aquitaenariimonas noxiae</name>
    <dbReference type="NCBI Taxonomy" id="1974741"/>
    <lineage>
        <taxon>Bacteria</taxon>
        <taxon>Pseudomonadati</taxon>
        <taxon>Candidatus Omnitrophota</taxon>
        <taxon>Candidatus Aquitaenariimonas</taxon>
    </lineage>
</organism>
<dbReference type="Pfam" id="PF01182">
    <property type="entry name" value="Glucosamine_iso"/>
    <property type="match status" value="1"/>
</dbReference>
<dbReference type="NCBIfam" id="TIGR00502">
    <property type="entry name" value="nagB"/>
    <property type="match status" value="1"/>
</dbReference>
<dbReference type="EMBL" id="PEWV01000016">
    <property type="protein sequence ID" value="PIU42177.1"/>
    <property type="molecule type" value="Genomic_DNA"/>
</dbReference>
<feature type="domain" description="Glucosamine/galactosamine-6-phosphate isomerase" evidence="5">
    <location>
        <begin position="20"/>
        <end position="240"/>
    </location>
</feature>
<comment type="catalytic activity">
    <reaction evidence="1 4">
        <text>alpha-D-glucosamine 6-phosphate + H2O = beta-D-fructose 6-phosphate + NH4(+)</text>
        <dbReference type="Rhea" id="RHEA:12172"/>
        <dbReference type="ChEBI" id="CHEBI:15377"/>
        <dbReference type="ChEBI" id="CHEBI:28938"/>
        <dbReference type="ChEBI" id="CHEBI:57634"/>
        <dbReference type="ChEBI" id="CHEBI:75989"/>
        <dbReference type="EC" id="3.5.99.6"/>
    </reaction>
</comment>
<feature type="active site" description="Proton acceptor; for ring-opening step" evidence="4">
    <location>
        <position position="149"/>
    </location>
</feature>
<dbReference type="HAMAP" id="MF_01241">
    <property type="entry name" value="GlcN6P_deamin"/>
    <property type="match status" value="1"/>
</dbReference>
<name>A0A2J0L6L5_9BACT</name>
<evidence type="ECO:0000313" key="7">
    <source>
        <dbReference type="Proteomes" id="UP000230052"/>
    </source>
</evidence>
<comment type="caution">
    <text evidence="4">Lacks conserved residue(s) required for the propagation of feature annotation.</text>
</comment>
<dbReference type="SUPFAM" id="SSF100950">
    <property type="entry name" value="NagB/RpiA/CoA transferase-like"/>
    <property type="match status" value="1"/>
</dbReference>
<evidence type="ECO:0000256" key="2">
    <source>
        <dbReference type="ARBA" id="ARBA00022801"/>
    </source>
</evidence>
<dbReference type="AlphaFoldDB" id="A0A2J0L6L5"/>
<dbReference type="InterPro" id="IPR004547">
    <property type="entry name" value="Glucosamine6P_isomerase"/>
</dbReference>
<dbReference type="UniPathway" id="UPA00629">
    <property type="reaction ID" value="UER00684"/>
</dbReference>
<dbReference type="GO" id="GO:0006043">
    <property type="term" value="P:glucosamine catabolic process"/>
    <property type="evidence" value="ECO:0007669"/>
    <property type="project" value="TreeGrafter"/>
</dbReference>
<comment type="caution">
    <text evidence="6">The sequence shown here is derived from an EMBL/GenBank/DDBJ whole genome shotgun (WGS) entry which is preliminary data.</text>
</comment>
<feature type="active site" description="For ring-opening step" evidence="4">
    <location>
        <position position="154"/>
    </location>
</feature>
<dbReference type="InterPro" id="IPR006148">
    <property type="entry name" value="Glc/Gal-6P_isomerase"/>
</dbReference>
<protein>
    <recommendedName>
        <fullName evidence="4">Glucosamine-6-phosphate deaminase</fullName>
        <ecNumber evidence="4">3.5.99.6</ecNumber>
    </recommendedName>
    <alternativeName>
        <fullName evidence="4">GlcN6P deaminase</fullName>
        <shortName evidence="4">GNPDA</shortName>
    </alternativeName>
    <alternativeName>
        <fullName evidence="4">Glucosamine-6-phosphate isomerase</fullName>
    </alternativeName>
</protein>
<feature type="active site" description="Proton acceptor; for enolization step" evidence="4">
    <location>
        <position position="78"/>
    </location>
</feature>
<dbReference type="GO" id="GO:0006046">
    <property type="term" value="P:N-acetylglucosamine catabolic process"/>
    <property type="evidence" value="ECO:0007669"/>
    <property type="project" value="UniProtKB-UniRule"/>
</dbReference>